<reference evidence="1 2" key="1">
    <citation type="submission" date="2015-07" db="EMBL/GenBank/DDBJ databases">
        <title>The genome of Melipona quadrifasciata.</title>
        <authorList>
            <person name="Pan H."/>
            <person name="Kapheim K."/>
        </authorList>
    </citation>
    <scope>NUCLEOTIDE SEQUENCE [LARGE SCALE GENOMIC DNA]</scope>
    <source>
        <strain evidence="1">0111107301</strain>
        <tissue evidence="1">Whole body</tissue>
    </source>
</reference>
<protein>
    <submittedName>
        <fullName evidence="1">Uncharacterized protein</fullName>
    </submittedName>
</protein>
<accession>A0A0M9A6N7</accession>
<sequence length="119" mass="13145">MKTDNELPLIGISGTVQCLLEHGSVKGNRISPRSLRSQVLKADGASRGLVAKCMHYPGGKSQYDNDIFLHRAATRILLCRRQRVQCHNVHFCSKLLGQFPILTGNRLNKLIGGFLCCAL</sequence>
<evidence type="ECO:0000313" key="2">
    <source>
        <dbReference type="Proteomes" id="UP000053105"/>
    </source>
</evidence>
<proteinExistence type="predicted"/>
<evidence type="ECO:0000313" key="1">
    <source>
        <dbReference type="EMBL" id="KOX76959.1"/>
    </source>
</evidence>
<name>A0A0M9A6N7_9HYME</name>
<dbReference type="EMBL" id="KQ435737">
    <property type="protein sequence ID" value="KOX76959.1"/>
    <property type="molecule type" value="Genomic_DNA"/>
</dbReference>
<organism evidence="1 2">
    <name type="scientific">Melipona quadrifasciata</name>
    <dbReference type="NCBI Taxonomy" id="166423"/>
    <lineage>
        <taxon>Eukaryota</taxon>
        <taxon>Metazoa</taxon>
        <taxon>Ecdysozoa</taxon>
        <taxon>Arthropoda</taxon>
        <taxon>Hexapoda</taxon>
        <taxon>Insecta</taxon>
        <taxon>Pterygota</taxon>
        <taxon>Neoptera</taxon>
        <taxon>Endopterygota</taxon>
        <taxon>Hymenoptera</taxon>
        <taxon>Apocrita</taxon>
        <taxon>Aculeata</taxon>
        <taxon>Apoidea</taxon>
        <taxon>Anthophila</taxon>
        <taxon>Apidae</taxon>
        <taxon>Melipona</taxon>
    </lineage>
</organism>
<keyword evidence="2" id="KW-1185">Reference proteome</keyword>
<dbReference type="AlphaFoldDB" id="A0A0M9A6N7"/>
<gene>
    <name evidence="1" type="ORF">WN51_10815</name>
</gene>
<dbReference type="Proteomes" id="UP000053105">
    <property type="component" value="Unassembled WGS sequence"/>
</dbReference>